<feature type="compositionally biased region" description="Basic and acidic residues" evidence="3">
    <location>
        <begin position="2794"/>
        <end position="2820"/>
    </location>
</feature>
<feature type="coiled-coil region" evidence="2">
    <location>
        <begin position="545"/>
        <end position="572"/>
    </location>
</feature>
<feature type="region of interest" description="Disordered" evidence="3">
    <location>
        <begin position="181"/>
        <end position="210"/>
    </location>
</feature>
<accession>A0A2A9M991</accession>
<feature type="compositionally biased region" description="Basic and acidic residues" evidence="3">
    <location>
        <begin position="87"/>
        <end position="103"/>
    </location>
</feature>
<feature type="compositionally biased region" description="Basic and acidic residues" evidence="3">
    <location>
        <begin position="983"/>
        <end position="997"/>
    </location>
</feature>
<gene>
    <name evidence="4" type="ORF">BESB_024440</name>
</gene>
<feature type="compositionally biased region" description="Basic and acidic residues" evidence="3">
    <location>
        <begin position="1484"/>
        <end position="1499"/>
    </location>
</feature>
<feature type="region of interest" description="Disordered" evidence="3">
    <location>
        <begin position="245"/>
        <end position="265"/>
    </location>
</feature>
<dbReference type="Proteomes" id="UP000224006">
    <property type="component" value="Chromosome XII"/>
</dbReference>
<feature type="region of interest" description="Disordered" evidence="3">
    <location>
        <begin position="1179"/>
        <end position="1202"/>
    </location>
</feature>
<comment type="caution">
    <text evidence="4">The sequence shown here is derived from an EMBL/GenBank/DDBJ whole genome shotgun (WGS) entry which is preliminary data.</text>
</comment>
<feature type="region of interest" description="Disordered" evidence="3">
    <location>
        <begin position="21"/>
        <end position="153"/>
    </location>
</feature>
<feature type="compositionally biased region" description="Low complexity" evidence="3">
    <location>
        <begin position="798"/>
        <end position="807"/>
    </location>
</feature>
<protein>
    <submittedName>
        <fullName evidence="4">Uncharacterized protein</fullName>
    </submittedName>
</protein>
<feature type="compositionally biased region" description="Basic and acidic residues" evidence="3">
    <location>
        <begin position="1324"/>
        <end position="1339"/>
    </location>
</feature>
<dbReference type="RefSeq" id="XP_029215961.1">
    <property type="nucleotide sequence ID" value="XM_029361146.1"/>
</dbReference>
<feature type="region of interest" description="Disordered" evidence="3">
    <location>
        <begin position="1306"/>
        <end position="1343"/>
    </location>
</feature>
<feature type="region of interest" description="Disordered" evidence="3">
    <location>
        <begin position="1437"/>
        <end position="1514"/>
    </location>
</feature>
<dbReference type="OrthoDB" id="10692682at2759"/>
<reference evidence="4 5" key="1">
    <citation type="submission" date="2017-09" db="EMBL/GenBank/DDBJ databases">
        <title>Genome sequencing of Besnoitia besnoiti strain Bb-Ger1.</title>
        <authorList>
            <person name="Schares G."/>
            <person name="Venepally P."/>
            <person name="Lorenzi H.A."/>
        </authorList>
    </citation>
    <scope>NUCLEOTIDE SEQUENCE [LARGE SCALE GENOMIC DNA]</scope>
    <source>
        <strain evidence="4 5">Bb-Ger1</strain>
    </source>
</reference>
<dbReference type="STRING" id="94643.A0A2A9M991"/>
<feature type="compositionally biased region" description="Low complexity" evidence="3">
    <location>
        <begin position="332"/>
        <end position="342"/>
    </location>
</feature>
<organism evidence="4 5">
    <name type="scientific">Besnoitia besnoiti</name>
    <name type="common">Apicomplexan protozoan</name>
    <dbReference type="NCBI Taxonomy" id="94643"/>
    <lineage>
        <taxon>Eukaryota</taxon>
        <taxon>Sar</taxon>
        <taxon>Alveolata</taxon>
        <taxon>Apicomplexa</taxon>
        <taxon>Conoidasida</taxon>
        <taxon>Coccidia</taxon>
        <taxon>Eucoccidiorida</taxon>
        <taxon>Eimeriorina</taxon>
        <taxon>Sarcocystidae</taxon>
        <taxon>Besnoitia</taxon>
    </lineage>
</organism>
<feature type="region of interest" description="Disordered" evidence="3">
    <location>
        <begin position="2289"/>
        <end position="2385"/>
    </location>
</feature>
<feature type="region of interest" description="Disordered" evidence="3">
    <location>
        <begin position="2178"/>
        <end position="2247"/>
    </location>
</feature>
<feature type="compositionally biased region" description="Basic and acidic residues" evidence="3">
    <location>
        <begin position="1037"/>
        <end position="1058"/>
    </location>
</feature>
<feature type="compositionally biased region" description="Basic and acidic residues" evidence="3">
    <location>
        <begin position="364"/>
        <end position="383"/>
    </location>
</feature>
<feature type="region of interest" description="Disordered" evidence="3">
    <location>
        <begin position="1997"/>
        <end position="2021"/>
    </location>
</feature>
<feature type="compositionally biased region" description="Polar residues" evidence="3">
    <location>
        <begin position="245"/>
        <end position="255"/>
    </location>
</feature>
<evidence type="ECO:0000256" key="1">
    <source>
        <dbReference type="ARBA" id="ARBA00022581"/>
    </source>
</evidence>
<feature type="compositionally biased region" description="Basic and acidic residues" evidence="3">
    <location>
        <begin position="347"/>
        <end position="356"/>
    </location>
</feature>
<feature type="compositionally biased region" description="Basic and acidic residues" evidence="3">
    <location>
        <begin position="2315"/>
        <end position="2337"/>
    </location>
</feature>
<dbReference type="VEuPathDB" id="ToxoDB:BESB_024440"/>
<keyword evidence="1" id="KW-0945">Host-virus interaction</keyword>
<feature type="region of interest" description="Disordered" evidence="3">
    <location>
        <begin position="2661"/>
        <end position="2752"/>
    </location>
</feature>
<evidence type="ECO:0000313" key="4">
    <source>
        <dbReference type="EMBL" id="PFH31952.1"/>
    </source>
</evidence>
<evidence type="ECO:0000313" key="5">
    <source>
        <dbReference type="Proteomes" id="UP000224006"/>
    </source>
</evidence>
<feature type="compositionally biased region" description="Low complexity" evidence="3">
    <location>
        <begin position="891"/>
        <end position="906"/>
    </location>
</feature>
<feature type="region of interest" description="Disordered" evidence="3">
    <location>
        <begin position="1843"/>
        <end position="1911"/>
    </location>
</feature>
<dbReference type="EMBL" id="NWUJ01000013">
    <property type="protein sequence ID" value="PFH31952.1"/>
    <property type="molecule type" value="Genomic_DNA"/>
</dbReference>
<feature type="region of interest" description="Disordered" evidence="3">
    <location>
        <begin position="888"/>
        <end position="922"/>
    </location>
</feature>
<feature type="region of interest" description="Disordered" evidence="3">
    <location>
        <begin position="2780"/>
        <end position="2833"/>
    </location>
</feature>
<feature type="compositionally biased region" description="Basic and acidic residues" evidence="3">
    <location>
        <begin position="2346"/>
        <end position="2366"/>
    </location>
</feature>
<evidence type="ECO:0000256" key="3">
    <source>
        <dbReference type="SAM" id="MobiDB-lite"/>
    </source>
</evidence>
<sequence>MLTGSNRGALADLLFSKLTTECNSRPSSCRRPGGFPLGGVRGLLTDPTPPGRSLRDSSGAHKPSPSGDEAASASGVLSLQRKGGARLQERRSGGGVEPREPTRAHLGVETPLAADRATHAGTAEDAAREARFAPSSRRGERITNPPGQAPPGRLLRVDLESRRGRDFTRAFNASLRGRSWAELGGDRKPGRARLGNAHASKHEGKTAEEAGADLRRATCALTPDAVRPFAPSSGLEALHPNALPRSSQVAATAQPCSREGAEMRAGKEQLRLNSEQLGGRLGGDHEARETRVLHLEFPKTRGGARHAEGASCDRKLEDEGAAQVAALQPAQEAALQAAPGEPVCAETRTRDRDRVSWTRAGWATEREQAERMGRARRGGERDLAGGQAPTADRPADRRRRVQEAWDLAELGRLSGEEAEEAVVVMEVARVFKRSLKQLLAPPVQTRASPSTAAHAAAPSASGFASSSSLLQQLLALPPAGGGAASQAEEPSAQGKTPLLLRSTRPLLFAFLYQTQERQFAYARQQREGRGQERHPEETAVAPRAVRLGQRRLLKLEEELASLQREMQTQREAPKRRAPAEERGLQIEAETLMVPPIFAKQLEDVLVENMERFSLVDLHLLLSLASAQASFAVSRLPFPSAVRTLGGGGAGGGVSASRLEASFPPSGSSRPSCVVGSLPSPFALAEEPDVCDEGARKAPSQKAWLLDALLSPHLLSRAADVAGHRLKQLHTQRRKCGEELGRLRPLFSFEGESRPAAGEDREGPFPPRREKAAASQAVEKEGRRDPQEARGEPPAWPRLSTSLSGSSSPAAPVYPSLLGASHRARLEAAWRDDHRRDAKTVERLLLLFVTLHARVAAIAASSGTQAPSSLLSLAPPCSADLPPFTGVTPHTASAASLRPSASSASPPVEGESRPATVPPPRKSLASPALISAFLDSLLQLLQTRSPLSPARPPSPPSALRAASSSKNEAGAEKPGRPLQGAAQPREKARGDQHPRQKDGTYANRHACKHEMRKPPESQDADAPTLRDRPCDAPLGEAAKGEAAREEAKTTRATETRTRVTQEQQKPDSLQATAGLRDSAQGQCFLSSKSTNTQALDTSFLLHPSSLSRLLLAFLTPFFQLSLAATATSEAARRGASTTEERALSVCGALREQLEHQKAKMKEKDLQRLVETLLALRALQRPHPAAPSPSAGRLSESVLTSGASSAPDSISTYASGLNQGESTSSLSSLMGDSSLPLSSAAFPSSTSKVPSFCAPLSDSSISSCAPPSALSSSVVAAVAEGRGGTLSLTSLAPFGASATCGEVRAAEATHRPDAAEGAALPQETGGHLEQKGVEGERKRGESGANARVDARVWKELDDLLESLLAEILRRDKHLASGVSPPLLALALRFVDERAGLVETAHLRERRGEATEAAEEVQALGDRLEREDRDARLKEMQAALRGLQGGARRGEKSGNGGWGPPVASKPCGKEAENPAPASTAPELQAEADEKARHEELTKKETRTSASPSASSAYPPVPLSHAAVSGSAVPSSVLESGAPAAASTGDRLSILQPFAASLLPASMASQARSVYGASVRLGEPRLNRRRLQQALRVLEGFSTLTKKLETKRRERELFRELVTFLLTQERKETSERRLRGDTSLITVSSPPNLVKRGMEAFLRQKQGGRRVALSLQDSLLLSSCSLLFHLQLGKLAGARQGRGNCLRAAVGADVSRSEEWSRPACADSRQGLAQDRGEAGADATLAGRMGRRDVDGEGETRALLHRLRDADIPYVGSVGVIKELQRLLLLPPESWERHFASLSLIRLAQLLKVSGHHYAAIQAFLKQNEEVLIVPGEASAAESSLKGLNAEGLPAGVRPAARTGRRRSALSASAPFARGGAARDAAEEEVAEAGSEVKERRQLQASQDASEERAGACLQDRNVRRVPRLQAALTGASQAEAAAVEGREGDALGSLPAAASATRQADPVSFLSFAASPEGRLDAFLLTLLRVLLLQLYRLPARPSSASRASLPEESPRPPEPFFPSASSPAASLAPAPAAAEAPPTGASVFSVSPLSPSAALPGALSLLSADAELPLAPSPPSCVAAPAVPSVFHSVPQSAALAVSLLNALAILQQQLREAPADSFARRSDQGRGAVSLQCLVWKAAEDVVCMLLTGERLQKLSLLHFLRLAVASNSLFLAAAPPGAPMPPSADGQGHTAWSPQTEKSRRLGTESRASSAAEGLGGPETPGTADAPEGKREGDVRGHRGPSQGDAEAYERAFGTPRQAQGCPRTLLPSPRLRRHFLALAATAASLLQPRASGDSAAVSSARRTGTGSGDAGDASSREGDAPGRARDKLRSGDRAENARLTGTGRTEAESLARRSRREGAEGRQPDRPTAVSPSTAGGKTSKDLAPPLGVSCAIPATALAPLTRCFAEGYRHLRELSLQAKRWEVSGLRDREGGRPVGALLPALPSSASSPWHFGPELNGGRAEDGCLRSTLLSLRGEEMDMLTALEEAYEEVLLLLAAAAVRAHHRLAKGTHLKAIGQALLFSVASPAFLPFFAFVFSPSTGLSSRTNDRLHPGGGEAKFETALVPPGDVEAAATGLCLFLRYLARCRLEPSSALSSASLQALRSSGSPASSSFCVPESPSSSRSAISYAATAASSAVPFRPPHSAAAVLRKAVASTASASSLLGSSAQPRSDAPLPREGDARAPDSPPSAGHSAETWRSPASAGRGEGGSLASTRGRRRRAPWHGAGRARPSEENSLRRGSAGEARGAFDPGDESAAGLLRQLMNLFVDAAELAARQTDAPPGLTASQEGISGRERGRGERRVSEDETSDAHKPREDSVAGGRAGARERGRRRRTELYLQALRLLSEENVGNLFGRALAVPASHEESKEFADLKKRTIRALLRLAAPPLSP</sequence>
<feature type="compositionally biased region" description="Low complexity" evidence="3">
    <location>
        <begin position="1501"/>
        <end position="1514"/>
    </location>
</feature>
<feature type="compositionally biased region" description="Gly residues" evidence="3">
    <location>
        <begin position="1440"/>
        <end position="1456"/>
    </location>
</feature>
<keyword evidence="5" id="KW-1185">Reference proteome</keyword>
<evidence type="ECO:0000256" key="2">
    <source>
        <dbReference type="SAM" id="Coils"/>
    </source>
</evidence>
<feature type="compositionally biased region" description="Basic and acidic residues" evidence="3">
    <location>
        <begin position="750"/>
        <end position="790"/>
    </location>
</feature>
<feature type="region of interest" description="Disordered" evidence="3">
    <location>
        <begin position="332"/>
        <end position="398"/>
    </location>
</feature>
<feature type="region of interest" description="Disordered" evidence="3">
    <location>
        <begin position="746"/>
        <end position="814"/>
    </location>
</feature>
<feature type="compositionally biased region" description="Basic and acidic residues" evidence="3">
    <location>
        <begin position="2227"/>
        <end position="2237"/>
    </location>
</feature>
<dbReference type="PANTHER" id="PTHR13037:SF24">
    <property type="entry name" value="POLYCOMB PROTEIN PCL-RELATED"/>
    <property type="match status" value="1"/>
</dbReference>
<dbReference type="KEGG" id="bbes:BESB_024440"/>
<feature type="region of interest" description="Disordered" evidence="3">
    <location>
        <begin position="944"/>
        <end position="1069"/>
    </location>
</feature>
<feature type="compositionally biased region" description="Basic and acidic residues" evidence="3">
    <location>
        <begin position="200"/>
        <end position="210"/>
    </location>
</feature>
<dbReference type="GeneID" id="40307504"/>
<feature type="compositionally biased region" description="Basic and acidic residues" evidence="3">
    <location>
        <begin position="125"/>
        <end position="141"/>
    </location>
</feature>
<dbReference type="PANTHER" id="PTHR13037">
    <property type="entry name" value="FORMIN"/>
    <property type="match status" value="1"/>
</dbReference>
<keyword evidence="2" id="KW-0175">Coiled coil</keyword>
<proteinExistence type="predicted"/>
<name>A0A2A9M991_BESBE</name>